<keyword evidence="3" id="KW-0333">Golgi apparatus</keyword>
<feature type="domain" description="FAM20 C-terminal" evidence="6">
    <location>
        <begin position="20"/>
        <end position="68"/>
    </location>
</feature>
<name>A0A2G9UI12_TELCI</name>
<protein>
    <recommendedName>
        <fullName evidence="6">FAM20 C-terminal domain-containing protein</fullName>
    </recommendedName>
</protein>
<comment type="subcellular location">
    <subcellularLocation>
        <location evidence="1">Golgi apparatus</location>
    </subcellularLocation>
</comment>
<accession>A0A2G9UI12</accession>
<comment type="similarity">
    <text evidence="2">Belongs to the FAM20 family.</text>
</comment>
<organism evidence="7 8">
    <name type="scientific">Teladorsagia circumcincta</name>
    <name type="common">Brown stomach worm</name>
    <name type="synonym">Ostertagia circumcincta</name>
    <dbReference type="NCBI Taxonomy" id="45464"/>
    <lineage>
        <taxon>Eukaryota</taxon>
        <taxon>Metazoa</taxon>
        <taxon>Ecdysozoa</taxon>
        <taxon>Nematoda</taxon>
        <taxon>Chromadorea</taxon>
        <taxon>Rhabditida</taxon>
        <taxon>Rhabditina</taxon>
        <taxon>Rhabditomorpha</taxon>
        <taxon>Strongyloidea</taxon>
        <taxon>Trichostrongylidae</taxon>
        <taxon>Teladorsagia</taxon>
    </lineage>
</organism>
<evidence type="ECO:0000256" key="2">
    <source>
        <dbReference type="ARBA" id="ARBA00006557"/>
    </source>
</evidence>
<evidence type="ECO:0000256" key="4">
    <source>
        <dbReference type="ARBA" id="ARBA00023157"/>
    </source>
</evidence>
<dbReference type="InterPro" id="IPR009581">
    <property type="entry name" value="FAM20_C"/>
</dbReference>
<proteinExistence type="inferred from homology"/>
<sequence length="69" mass="8025">MDKNEKTLLIISDSVVVSVKTYSKKNQVAEWQADMNYCTDKVKVKRQYAHGRKLLDLVDLHVLDYLIGR</sequence>
<dbReference type="Proteomes" id="UP000230423">
    <property type="component" value="Unassembled WGS sequence"/>
</dbReference>
<evidence type="ECO:0000313" key="8">
    <source>
        <dbReference type="Proteomes" id="UP000230423"/>
    </source>
</evidence>
<dbReference type="PANTHER" id="PTHR12450">
    <property type="entry name" value="DENTIN MATRIX PROTEIN 4 PROTEIN FAM20"/>
    <property type="match status" value="1"/>
</dbReference>
<dbReference type="GO" id="GO:0004674">
    <property type="term" value="F:protein serine/threonine kinase activity"/>
    <property type="evidence" value="ECO:0007669"/>
    <property type="project" value="TreeGrafter"/>
</dbReference>
<reference evidence="7 8" key="1">
    <citation type="submission" date="2015-09" db="EMBL/GenBank/DDBJ databases">
        <title>Draft genome of the parasitic nematode Teladorsagia circumcincta isolate WARC Sus (inbred).</title>
        <authorList>
            <person name="Mitreva M."/>
        </authorList>
    </citation>
    <scope>NUCLEOTIDE SEQUENCE [LARGE SCALE GENOMIC DNA]</scope>
    <source>
        <strain evidence="7 8">S</strain>
    </source>
</reference>
<dbReference type="PANTHER" id="PTHR12450:SF22">
    <property type="entry name" value="EXTRACELLULAR SERINE_THREONINE PROTEIN CG31145"/>
    <property type="match status" value="1"/>
</dbReference>
<evidence type="ECO:0000259" key="6">
    <source>
        <dbReference type="Pfam" id="PF06702"/>
    </source>
</evidence>
<gene>
    <name evidence="7" type="ORF">TELCIR_08814</name>
</gene>
<dbReference type="AlphaFoldDB" id="A0A2G9UI12"/>
<dbReference type="GO" id="GO:0005794">
    <property type="term" value="C:Golgi apparatus"/>
    <property type="evidence" value="ECO:0007669"/>
    <property type="project" value="UniProtKB-SubCell"/>
</dbReference>
<evidence type="ECO:0000256" key="3">
    <source>
        <dbReference type="ARBA" id="ARBA00023034"/>
    </source>
</evidence>
<evidence type="ECO:0000256" key="1">
    <source>
        <dbReference type="ARBA" id="ARBA00004555"/>
    </source>
</evidence>
<keyword evidence="4" id="KW-1015">Disulfide bond</keyword>
<keyword evidence="8" id="KW-1185">Reference proteome</keyword>
<evidence type="ECO:0000313" key="7">
    <source>
        <dbReference type="EMBL" id="PIO69362.1"/>
    </source>
</evidence>
<dbReference type="EMBL" id="KZ346686">
    <property type="protein sequence ID" value="PIO69362.1"/>
    <property type="molecule type" value="Genomic_DNA"/>
</dbReference>
<dbReference type="Pfam" id="PF06702">
    <property type="entry name" value="Fam20C"/>
    <property type="match status" value="1"/>
</dbReference>
<keyword evidence="5" id="KW-0325">Glycoprotein</keyword>
<dbReference type="InterPro" id="IPR024869">
    <property type="entry name" value="FAM20"/>
</dbReference>
<evidence type="ECO:0000256" key="5">
    <source>
        <dbReference type="ARBA" id="ARBA00023180"/>
    </source>
</evidence>